<dbReference type="OrthoDB" id="8093255at2"/>
<keyword evidence="1" id="KW-0732">Signal</keyword>
<organism evidence="2 3">
    <name type="scientific">Nannocystis exedens</name>
    <dbReference type="NCBI Taxonomy" id="54"/>
    <lineage>
        <taxon>Bacteria</taxon>
        <taxon>Pseudomonadati</taxon>
        <taxon>Myxococcota</taxon>
        <taxon>Polyangia</taxon>
        <taxon>Nannocystales</taxon>
        <taxon>Nannocystaceae</taxon>
        <taxon>Nannocystis</taxon>
    </lineage>
</organism>
<dbReference type="PROSITE" id="PS51257">
    <property type="entry name" value="PROKAR_LIPOPROTEIN"/>
    <property type="match status" value="1"/>
</dbReference>
<dbReference type="Proteomes" id="UP000199400">
    <property type="component" value="Unassembled WGS sequence"/>
</dbReference>
<dbReference type="AlphaFoldDB" id="A0A1I1VNR6"/>
<feature type="signal peptide" evidence="1">
    <location>
        <begin position="1"/>
        <end position="21"/>
    </location>
</feature>
<evidence type="ECO:0008006" key="4">
    <source>
        <dbReference type="Google" id="ProtNLM"/>
    </source>
</evidence>
<feature type="chain" id="PRO_5011526530" description="Photosynthesis system II assembly factor Ycf48/Hcf136-like domain-containing protein" evidence="1">
    <location>
        <begin position="22"/>
        <end position="326"/>
    </location>
</feature>
<evidence type="ECO:0000313" key="3">
    <source>
        <dbReference type="Proteomes" id="UP000199400"/>
    </source>
</evidence>
<sequence>MCRVTVACLILLSACPYPAPAQGTWEIVEKGLPGALMSVWGSSAEDVWVVGADAGDGPVVKHWDGDAWTELDAGGPGHLWWVSGLDDGVWMSGDGGRILRYDRRDMSFESWTAPSPERLYGVFPLAEDDVWACGSDEQNTAGVIWRYDGAAWAAPADLTPELMEGFACFKIWGWRADDLWFVGYGGVALHYKKGTWSRVELPSDRPLFTVHGAAGDVFAVGGAVSGYIVELRDDGARDVTPKGEVPQLAGIYASGSATVAVGLEGAVWERGDDGVWTAIEAAPTTPLEYHAVYVDPAEGIWAVGGRIYTGNLSDGLLTHYGSPLPQ</sequence>
<gene>
    <name evidence="2" type="ORF">SAMN02745121_01821</name>
</gene>
<evidence type="ECO:0000256" key="1">
    <source>
        <dbReference type="SAM" id="SignalP"/>
    </source>
</evidence>
<protein>
    <recommendedName>
        <fullName evidence="4">Photosynthesis system II assembly factor Ycf48/Hcf136-like domain-containing protein</fullName>
    </recommendedName>
</protein>
<keyword evidence="3" id="KW-1185">Reference proteome</keyword>
<proteinExistence type="predicted"/>
<reference evidence="3" key="1">
    <citation type="submission" date="2016-10" db="EMBL/GenBank/DDBJ databases">
        <authorList>
            <person name="Varghese N."/>
            <person name="Submissions S."/>
        </authorList>
    </citation>
    <scope>NUCLEOTIDE SEQUENCE [LARGE SCALE GENOMIC DNA]</scope>
    <source>
        <strain evidence="3">ATCC 25963</strain>
    </source>
</reference>
<evidence type="ECO:0000313" key="2">
    <source>
        <dbReference type="EMBL" id="SFD84657.1"/>
    </source>
</evidence>
<dbReference type="EMBL" id="FOMX01000005">
    <property type="protein sequence ID" value="SFD84657.1"/>
    <property type="molecule type" value="Genomic_DNA"/>
</dbReference>
<dbReference type="RefSeq" id="WP_143140355.1">
    <property type="nucleotide sequence ID" value="NZ_FOMX01000005.1"/>
</dbReference>
<name>A0A1I1VNR6_9BACT</name>
<accession>A0A1I1VNR6</accession>
<dbReference type="STRING" id="54.SAMN02745121_01821"/>